<gene>
    <name evidence="1" type="ORF">SAMN05216302_10744</name>
</gene>
<dbReference type="OrthoDB" id="8456451at2"/>
<dbReference type="RefSeq" id="WP_090703693.1">
    <property type="nucleotide sequence ID" value="NZ_FOSP01000074.1"/>
</dbReference>
<dbReference type="AlphaFoldDB" id="A0A1I4H891"/>
<accession>A0A1I4H891</accession>
<proteinExistence type="predicted"/>
<dbReference type="Proteomes" id="UP000199533">
    <property type="component" value="Unassembled WGS sequence"/>
</dbReference>
<dbReference type="EMBL" id="FOSP01000074">
    <property type="protein sequence ID" value="SFL38498.1"/>
    <property type="molecule type" value="Genomic_DNA"/>
</dbReference>
<evidence type="ECO:0000313" key="2">
    <source>
        <dbReference type="Proteomes" id="UP000199533"/>
    </source>
</evidence>
<protein>
    <submittedName>
        <fullName evidence="1">Uncharacterized protein</fullName>
    </submittedName>
</protein>
<evidence type="ECO:0000313" key="1">
    <source>
        <dbReference type="EMBL" id="SFL38498.1"/>
    </source>
</evidence>
<name>A0A1I4H891_9PROT</name>
<sequence>MKNQISIEYIIIILLSCFYLPAPLVAWGSEDEAAYLCVVEESTGFHFENGKWGRAHFNVSEEKFIIRKIKPDELYFNKDHPYGVYRLGKNSASLRCKAGKNIVCDAGLGELLFSPESGRFIKTYPIGYWDGSDNNEDTPNISRGRCSKI</sequence>
<reference evidence="2" key="1">
    <citation type="submission" date="2016-10" db="EMBL/GenBank/DDBJ databases">
        <authorList>
            <person name="Varghese N."/>
            <person name="Submissions S."/>
        </authorList>
    </citation>
    <scope>NUCLEOTIDE SEQUENCE [LARGE SCALE GENOMIC DNA]</scope>
    <source>
        <strain evidence="2">Nm69</strain>
    </source>
</reference>
<keyword evidence="2" id="KW-1185">Reference proteome</keyword>
<organism evidence="1 2">
    <name type="scientific">Nitrosomonas aestuarii</name>
    <dbReference type="NCBI Taxonomy" id="52441"/>
    <lineage>
        <taxon>Bacteria</taxon>
        <taxon>Pseudomonadati</taxon>
        <taxon>Pseudomonadota</taxon>
        <taxon>Betaproteobacteria</taxon>
        <taxon>Nitrosomonadales</taxon>
        <taxon>Nitrosomonadaceae</taxon>
        <taxon>Nitrosomonas</taxon>
    </lineage>
</organism>